<reference evidence="2 3" key="1">
    <citation type="submission" date="2023-03" db="EMBL/GenBank/DDBJ databases">
        <title>Draft genome sequence of type strain Streptomyces ferralitis JCM 14344.</title>
        <authorList>
            <person name="Klaysubun C."/>
            <person name="Duangmal K."/>
        </authorList>
    </citation>
    <scope>NUCLEOTIDE SEQUENCE [LARGE SCALE GENOMIC DNA]</scope>
    <source>
        <strain evidence="2 3">JCM 14344</strain>
    </source>
</reference>
<dbReference type="InterPro" id="IPR046200">
    <property type="entry name" value="DUF6233"/>
</dbReference>
<dbReference type="Proteomes" id="UP001220022">
    <property type="component" value="Unassembled WGS sequence"/>
</dbReference>
<feature type="region of interest" description="Disordered" evidence="1">
    <location>
        <begin position="49"/>
        <end position="72"/>
    </location>
</feature>
<evidence type="ECO:0000313" key="3">
    <source>
        <dbReference type="Proteomes" id="UP001220022"/>
    </source>
</evidence>
<dbReference type="Pfam" id="PF19746">
    <property type="entry name" value="DUF6233"/>
    <property type="match status" value="1"/>
</dbReference>
<dbReference type="EMBL" id="JARHTQ010000002">
    <property type="protein sequence ID" value="MDF2255152.1"/>
    <property type="molecule type" value="Genomic_DNA"/>
</dbReference>
<sequence length="133" mass="15130">MRLLGTRDSTEHVSEPLPPDLYRLRTLQTYLRLQLDAVNTHIEQLEQVRRTKEQHARRSTRQREEAPSTAVPDDGLRWWRFAPDRSGRGGGTLHRGDCHSGAGALLSLAEARAILAEGARPCQNCRPEDRLRQ</sequence>
<proteinExistence type="predicted"/>
<protein>
    <submittedName>
        <fullName evidence="2">DUF6233 domain-containing protein</fullName>
    </submittedName>
</protein>
<evidence type="ECO:0000313" key="2">
    <source>
        <dbReference type="EMBL" id="MDF2255152.1"/>
    </source>
</evidence>
<evidence type="ECO:0000256" key="1">
    <source>
        <dbReference type="SAM" id="MobiDB-lite"/>
    </source>
</evidence>
<name>A0ABT5YUV1_9ACTN</name>
<gene>
    <name evidence="2" type="ORF">P2L57_05245</name>
</gene>
<comment type="caution">
    <text evidence="2">The sequence shown here is derived from an EMBL/GenBank/DDBJ whole genome shotgun (WGS) entry which is preliminary data.</text>
</comment>
<organism evidence="2 3">
    <name type="scientific">Streptantibioticus ferralitis</name>
    <dbReference type="NCBI Taxonomy" id="236510"/>
    <lineage>
        <taxon>Bacteria</taxon>
        <taxon>Bacillati</taxon>
        <taxon>Actinomycetota</taxon>
        <taxon>Actinomycetes</taxon>
        <taxon>Kitasatosporales</taxon>
        <taxon>Streptomycetaceae</taxon>
        <taxon>Streptantibioticus</taxon>
    </lineage>
</organism>
<feature type="compositionally biased region" description="Basic and acidic residues" evidence="1">
    <location>
        <begin position="49"/>
        <end position="66"/>
    </location>
</feature>
<dbReference type="RefSeq" id="WP_275808918.1">
    <property type="nucleotide sequence ID" value="NZ_BAAANM010000012.1"/>
</dbReference>
<keyword evidence="3" id="KW-1185">Reference proteome</keyword>
<accession>A0ABT5YUV1</accession>